<dbReference type="STRING" id="4097.A0A1S3XQ35"/>
<dbReference type="PANTHER" id="PTHR46890:SF48">
    <property type="entry name" value="RNA-DIRECTED DNA POLYMERASE"/>
    <property type="match status" value="1"/>
</dbReference>
<sequence length="153" mass="17686">MAIVKAEIVEAIKDFFKTRKMYRAINCTAITLVPKTTKPNIVKEYIPIACCIVLYKMIAKILAFRLQKVVPDIICEAKQAYDSIEWPFLREMLTELRFPDQFVLWIMECVQIVNYTMMINGEPSEPFNAARGLRQGDPISPFLFAIAIKYLSR</sequence>
<dbReference type="AlphaFoldDB" id="A0A1S3XQ35"/>
<dbReference type="InterPro" id="IPR052343">
    <property type="entry name" value="Retrotransposon-Effector_Assoc"/>
</dbReference>
<accession>A0A1S3XQ35</accession>
<feature type="domain" description="Reverse transcriptase" evidence="1">
    <location>
        <begin position="77"/>
        <end position="152"/>
    </location>
</feature>
<proteinExistence type="predicted"/>
<dbReference type="KEGG" id="nta:107767478"/>
<dbReference type="PANTHER" id="PTHR46890">
    <property type="entry name" value="NON-LTR RETROLELEMENT REVERSE TRANSCRIPTASE-LIKE PROTEIN-RELATED"/>
    <property type="match status" value="1"/>
</dbReference>
<dbReference type="Pfam" id="PF00078">
    <property type="entry name" value="RVT_1"/>
    <property type="match status" value="1"/>
</dbReference>
<reference evidence="2" key="1">
    <citation type="submission" date="2025-08" db="UniProtKB">
        <authorList>
            <consortium name="RefSeq"/>
        </authorList>
    </citation>
    <scope>IDENTIFICATION</scope>
</reference>
<organism evidence="2">
    <name type="scientific">Nicotiana tabacum</name>
    <name type="common">Common tobacco</name>
    <dbReference type="NCBI Taxonomy" id="4097"/>
    <lineage>
        <taxon>Eukaryota</taxon>
        <taxon>Viridiplantae</taxon>
        <taxon>Streptophyta</taxon>
        <taxon>Embryophyta</taxon>
        <taxon>Tracheophyta</taxon>
        <taxon>Spermatophyta</taxon>
        <taxon>Magnoliopsida</taxon>
        <taxon>eudicotyledons</taxon>
        <taxon>Gunneridae</taxon>
        <taxon>Pentapetalae</taxon>
        <taxon>asterids</taxon>
        <taxon>lamiids</taxon>
        <taxon>Solanales</taxon>
        <taxon>Solanaceae</taxon>
        <taxon>Nicotianoideae</taxon>
        <taxon>Nicotianeae</taxon>
        <taxon>Nicotiana</taxon>
    </lineage>
</organism>
<evidence type="ECO:0000313" key="2">
    <source>
        <dbReference type="RefSeq" id="XP_016441974.1"/>
    </source>
</evidence>
<gene>
    <name evidence="2" type="primary">LOC107767478</name>
</gene>
<dbReference type="InterPro" id="IPR000477">
    <property type="entry name" value="RT_dom"/>
</dbReference>
<dbReference type="PaxDb" id="4097-A0A1S3XQ35"/>
<dbReference type="OrthoDB" id="1305799at2759"/>
<evidence type="ECO:0000259" key="1">
    <source>
        <dbReference type="Pfam" id="PF00078"/>
    </source>
</evidence>
<name>A0A1S3XQ35_TOBAC</name>
<dbReference type="RefSeq" id="XP_016441974.1">
    <property type="nucleotide sequence ID" value="XM_016586488.1"/>
</dbReference>
<protein>
    <recommendedName>
        <fullName evidence="1">Reverse transcriptase domain-containing protein</fullName>
    </recommendedName>
</protein>